<dbReference type="GO" id="GO:0004674">
    <property type="term" value="F:protein serine/threonine kinase activity"/>
    <property type="evidence" value="ECO:0007669"/>
    <property type="project" value="UniProtKB-KW"/>
</dbReference>
<evidence type="ECO:0000313" key="12">
    <source>
        <dbReference type="Proteomes" id="UP000693981"/>
    </source>
</evidence>
<dbReference type="Proteomes" id="UP000693981">
    <property type="component" value="Unassembled WGS sequence"/>
</dbReference>
<keyword evidence="3 11" id="KW-0418">Kinase</keyword>
<dbReference type="EMBL" id="JAGDFL010000647">
    <property type="protein sequence ID" value="KAG7383497.1"/>
    <property type="molecule type" value="Genomic_DNA"/>
</dbReference>
<evidence type="ECO:0000256" key="8">
    <source>
        <dbReference type="PROSITE-ProRule" id="PRU10141"/>
    </source>
</evidence>
<keyword evidence="4 8" id="KW-0067">ATP-binding</keyword>
<dbReference type="GO" id="GO:0005524">
    <property type="term" value="F:ATP binding"/>
    <property type="evidence" value="ECO:0007669"/>
    <property type="project" value="UniProtKB-UniRule"/>
</dbReference>
<comment type="caution">
    <text evidence="11">The sequence shown here is derived from an EMBL/GenBank/DDBJ whole genome shotgun (WGS) entry which is preliminary data.</text>
</comment>
<dbReference type="PANTHER" id="PTHR48013">
    <property type="entry name" value="DUAL SPECIFICITY MITOGEN-ACTIVATED PROTEIN KINASE KINASE 5-RELATED"/>
    <property type="match status" value="1"/>
</dbReference>
<evidence type="ECO:0000259" key="10">
    <source>
        <dbReference type="PROSITE" id="PS50011"/>
    </source>
</evidence>
<dbReference type="InterPro" id="IPR000719">
    <property type="entry name" value="Prot_kinase_dom"/>
</dbReference>
<dbReference type="InterPro" id="IPR008271">
    <property type="entry name" value="Ser/Thr_kinase_AS"/>
</dbReference>
<comment type="catalytic activity">
    <reaction evidence="6">
        <text>L-threonyl-[protein] + ATP = O-phospho-L-threonyl-[protein] + ADP + H(+)</text>
        <dbReference type="Rhea" id="RHEA:46608"/>
        <dbReference type="Rhea" id="RHEA-COMP:11060"/>
        <dbReference type="Rhea" id="RHEA-COMP:11605"/>
        <dbReference type="ChEBI" id="CHEBI:15378"/>
        <dbReference type="ChEBI" id="CHEBI:30013"/>
        <dbReference type="ChEBI" id="CHEBI:30616"/>
        <dbReference type="ChEBI" id="CHEBI:61977"/>
        <dbReference type="ChEBI" id="CHEBI:456216"/>
        <dbReference type="EC" id="2.7.12.2"/>
    </reaction>
</comment>
<feature type="domain" description="Protein kinase" evidence="10">
    <location>
        <begin position="83"/>
        <end position="318"/>
    </location>
</feature>
<feature type="binding site" evidence="8">
    <location>
        <position position="112"/>
    </location>
    <ligand>
        <name>ATP</name>
        <dbReference type="ChEBI" id="CHEBI:30616"/>
    </ligand>
</feature>
<evidence type="ECO:0000256" key="9">
    <source>
        <dbReference type="RuleBase" id="RU000304"/>
    </source>
</evidence>
<keyword evidence="9" id="KW-0723">Serine/threonine-protein kinase</keyword>
<evidence type="ECO:0000256" key="1">
    <source>
        <dbReference type="ARBA" id="ARBA00022679"/>
    </source>
</evidence>
<dbReference type="OrthoDB" id="65548at2759"/>
<keyword evidence="1" id="KW-0808">Transferase</keyword>
<evidence type="ECO:0000256" key="4">
    <source>
        <dbReference type="ARBA" id="ARBA00022840"/>
    </source>
</evidence>
<evidence type="ECO:0000256" key="6">
    <source>
        <dbReference type="ARBA" id="ARBA00049299"/>
    </source>
</evidence>
<comment type="catalytic activity">
    <reaction evidence="7">
        <text>L-tyrosyl-[protein] + ATP = O-phospho-L-tyrosyl-[protein] + ADP + H(+)</text>
        <dbReference type="Rhea" id="RHEA:10596"/>
        <dbReference type="Rhea" id="RHEA-COMP:10136"/>
        <dbReference type="Rhea" id="RHEA-COMP:20101"/>
        <dbReference type="ChEBI" id="CHEBI:15378"/>
        <dbReference type="ChEBI" id="CHEBI:30616"/>
        <dbReference type="ChEBI" id="CHEBI:46858"/>
        <dbReference type="ChEBI" id="CHEBI:61978"/>
        <dbReference type="ChEBI" id="CHEBI:456216"/>
        <dbReference type="EC" id="2.7.12.2"/>
    </reaction>
</comment>
<accession>A0A8T1VQG9</accession>
<dbReference type="PROSITE" id="PS00108">
    <property type="entry name" value="PROTEIN_KINASE_ST"/>
    <property type="match status" value="1"/>
</dbReference>
<comment type="similarity">
    <text evidence="9">Belongs to the protein kinase superfamily.</text>
</comment>
<evidence type="ECO:0000256" key="7">
    <source>
        <dbReference type="ARBA" id="ARBA00051693"/>
    </source>
</evidence>
<reference evidence="11" key="1">
    <citation type="submission" date="2021-02" db="EMBL/GenBank/DDBJ databases">
        <authorList>
            <person name="Palmer J.M."/>
        </authorList>
    </citation>
    <scope>NUCLEOTIDE SEQUENCE</scope>
    <source>
        <strain evidence="11">SCRP23</strain>
    </source>
</reference>
<keyword evidence="2 8" id="KW-0547">Nucleotide-binding</keyword>
<gene>
    <name evidence="11" type="primary">MKK5_12</name>
    <name evidence="11" type="ORF">PHYBOEH_009879</name>
</gene>
<dbReference type="GO" id="GO:0004708">
    <property type="term" value="F:MAP kinase kinase activity"/>
    <property type="evidence" value="ECO:0007669"/>
    <property type="project" value="UniProtKB-EC"/>
</dbReference>
<proteinExistence type="inferred from homology"/>
<name>A0A8T1VQG9_9STRA</name>
<evidence type="ECO:0000256" key="5">
    <source>
        <dbReference type="ARBA" id="ARBA00049014"/>
    </source>
</evidence>
<dbReference type="InterPro" id="IPR017441">
    <property type="entry name" value="Protein_kinase_ATP_BS"/>
</dbReference>
<evidence type="ECO:0000256" key="2">
    <source>
        <dbReference type="ARBA" id="ARBA00022741"/>
    </source>
</evidence>
<evidence type="ECO:0000256" key="3">
    <source>
        <dbReference type="ARBA" id="ARBA00022777"/>
    </source>
</evidence>
<dbReference type="PANTHER" id="PTHR48013:SF9">
    <property type="entry name" value="DUAL SPECIFICITY MITOGEN-ACTIVATED PROTEIN KINASE KINASE 5"/>
    <property type="match status" value="1"/>
</dbReference>
<keyword evidence="12" id="KW-1185">Reference proteome</keyword>
<evidence type="ECO:0000313" key="11">
    <source>
        <dbReference type="EMBL" id="KAG7383497.1"/>
    </source>
</evidence>
<dbReference type="Pfam" id="PF00069">
    <property type="entry name" value="Pkinase"/>
    <property type="match status" value="1"/>
</dbReference>
<sequence length="318" mass="35473">MMVVLQEEAIKDYGSRRKSVIFADESTTGEKVMSEESADRIRSRPEIAIPRRSSSITLSMNSPEAADFKVVAHDGPEQLGMHTKRVKKLGKGAGGTVFLSLYLPTLRLVAVKEVVVYQEEDRHMVKRELHALHENLAPIDMDTSDTTTTTNPKAPNHRFFPGIQTHSARCPYLVTFYGAFLKPARSVISVVMEFMDLGSVQDLIDANITVPESVLRHAAFCCVTALHHMHRQRMIHRDIKPANILINRKGEFKIADFGLAGTLAKSNSFFSEFTGTMMYMAPERISGAQYTRGTRIDDQVCGPLPLLHAVVRDPAQFS</sequence>
<dbReference type="PROSITE" id="PS00107">
    <property type="entry name" value="PROTEIN_KINASE_ATP"/>
    <property type="match status" value="1"/>
</dbReference>
<dbReference type="PROSITE" id="PS50011">
    <property type="entry name" value="PROTEIN_KINASE_DOM"/>
    <property type="match status" value="1"/>
</dbReference>
<dbReference type="SMART" id="SM00220">
    <property type="entry name" value="S_TKc"/>
    <property type="match status" value="1"/>
</dbReference>
<dbReference type="AlphaFoldDB" id="A0A8T1VQG9"/>
<organism evidence="11 12">
    <name type="scientific">Phytophthora boehmeriae</name>
    <dbReference type="NCBI Taxonomy" id="109152"/>
    <lineage>
        <taxon>Eukaryota</taxon>
        <taxon>Sar</taxon>
        <taxon>Stramenopiles</taxon>
        <taxon>Oomycota</taxon>
        <taxon>Peronosporomycetes</taxon>
        <taxon>Peronosporales</taxon>
        <taxon>Peronosporaceae</taxon>
        <taxon>Phytophthora</taxon>
    </lineage>
</organism>
<protein>
    <submittedName>
        <fullName evidence="11">Mitogen-activated protein kinase kinase 5</fullName>
    </submittedName>
</protein>
<comment type="catalytic activity">
    <reaction evidence="5">
        <text>L-seryl-[protein] + ATP = O-phospho-L-seryl-[protein] + ADP + H(+)</text>
        <dbReference type="Rhea" id="RHEA:17989"/>
        <dbReference type="Rhea" id="RHEA-COMP:9863"/>
        <dbReference type="Rhea" id="RHEA-COMP:11604"/>
        <dbReference type="ChEBI" id="CHEBI:15378"/>
        <dbReference type="ChEBI" id="CHEBI:29999"/>
        <dbReference type="ChEBI" id="CHEBI:30616"/>
        <dbReference type="ChEBI" id="CHEBI:83421"/>
        <dbReference type="ChEBI" id="CHEBI:456216"/>
        <dbReference type="EC" id="2.7.12.2"/>
    </reaction>
</comment>